<dbReference type="InterPro" id="IPR001173">
    <property type="entry name" value="Glyco_trans_2-like"/>
</dbReference>
<comment type="caution">
    <text evidence="6">The sequence shown here is derived from an EMBL/GenBank/DDBJ whole genome shotgun (WGS) entry which is preliminary data.</text>
</comment>
<feature type="region of interest" description="Disordered" evidence="4">
    <location>
        <begin position="1"/>
        <end position="39"/>
    </location>
</feature>
<name>A0A2T1HW03_9HYPH</name>
<feature type="domain" description="Glycosyltransferase 2-like" evidence="5">
    <location>
        <begin position="56"/>
        <end position="162"/>
    </location>
</feature>
<keyword evidence="7" id="KW-1185">Reference proteome</keyword>
<dbReference type="PANTHER" id="PTHR43685:SF5">
    <property type="entry name" value="GLYCOSYLTRANSFERASE EPSE-RELATED"/>
    <property type="match status" value="1"/>
</dbReference>
<evidence type="ECO:0000256" key="3">
    <source>
        <dbReference type="ARBA" id="ARBA00022679"/>
    </source>
</evidence>
<evidence type="ECO:0000256" key="2">
    <source>
        <dbReference type="ARBA" id="ARBA00022676"/>
    </source>
</evidence>
<dbReference type="OrthoDB" id="9802649at2"/>
<dbReference type="InterPro" id="IPR050834">
    <property type="entry name" value="Glycosyltransf_2"/>
</dbReference>
<feature type="compositionally biased region" description="Low complexity" evidence="4">
    <location>
        <begin position="12"/>
        <end position="26"/>
    </location>
</feature>
<sequence>MNNGVPAQALPDDAAAEPSRTAAAPADAPPAIGPDAPAPGILTEALEARRPPTVAILMGVYNGERFLPGQLASLEGQTHQAWRLYASDDGSTDGSGAILDAWAAAWGGDRLVRRQGPRAGFAGNFLSMTQDPAIQADFYAFCDQDDVWDADKLERAVDWLRTVDPARPALYASAVRIVDEAGAVVGRIDAPRRPPSFGNALVQNILPGHTMVFNDAARRLLARAAAAGPVSAHDWLAYAVVTGAGGLMHVDPEPRVSYRQHGANAIGVRRSLGFFYHRLKRLVGADYASALRSHLCALRSVAGDMTSNSLVQISALQQCNPITSVINVGIRRQTLQGQVTFLIWWALKKNSFVLRGR</sequence>
<protein>
    <submittedName>
        <fullName evidence="6">Glycosyl transferase family 2</fullName>
    </submittedName>
</protein>
<dbReference type="Pfam" id="PF00535">
    <property type="entry name" value="Glycos_transf_2"/>
    <property type="match status" value="1"/>
</dbReference>
<dbReference type="PANTHER" id="PTHR43685">
    <property type="entry name" value="GLYCOSYLTRANSFERASE"/>
    <property type="match status" value="1"/>
</dbReference>
<evidence type="ECO:0000259" key="5">
    <source>
        <dbReference type="Pfam" id="PF00535"/>
    </source>
</evidence>
<keyword evidence="3 6" id="KW-0808">Transferase</keyword>
<dbReference type="InterPro" id="IPR029044">
    <property type="entry name" value="Nucleotide-diphossugar_trans"/>
</dbReference>
<reference evidence="7" key="1">
    <citation type="submission" date="2018-03" db="EMBL/GenBank/DDBJ databases">
        <authorList>
            <person name="Sun L."/>
            <person name="Liu H."/>
            <person name="Chen W."/>
            <person name="Huang K."/>
            <person name="Liu W."/>
            <person name="Gao X."/>
        </authorList>
    </citation>
    <scope>NUCLEOTIDE SEQUENCE [LARGE SCALE GENOMIC DNA]</scope>
    <source>
        <strain evidence="7">SH9</strain>
    </source>
</reference>
<comment type="similarity">
    <text evidence="1">Belongs to the glycosyltransferase 2 family.</text>
</comment>
<proteinExistence type="inferred from homology"/>
<dbReference type="CDD" id="cd04196">
    <property type="entry name" value="GT_2_like_d"/>
    <property type="match status" value="1"/>
</dbReference>
<accession>A0A2T1HW03</accession>
<dbReference type="GO" id="GO:0016757">
    <property type="term" value="F:glycosyltransferase activity"/>
    <property type="evidence" value="ECO:0007669"/>
    <property type="project" value="UniProtKB-KW"/>
</dbReference>
<evidence type="ECO:0000313" key="6">
    <source>
        <dbReference type="EMBL" id="PSC05798.1"/>
    </source>
</evidence>
<organism evidence="6 7">
    <name type="scientific">Alsobacter soli</name>
    <dbReference type="NCBI Taxonomy" id="2109933"/>
    <lineage>
        <taxon>Bacteria</taxon>
        <taxon>Pseudomonadati</taxon>
        <taxon>Pseudomonadota</taxon>
        <taxon>Alphaproteobacteria</taxon>
        <taxon>Hyphomicrobiales</taxon>
        <taxon>Alsobacteraceae</taxon>
        <taxon>Alsobacter</taxon>
    </lineage>
</organism>
<dbReference type="SUPFAM" id="SSF53448">
    <property type="entry name" value="Nucleotide-diphospho-sugar transferases"/>
    <property type="match status" value="1"/>
</dbReference>
<dbReference type="RefSeq" id="WP_106336041.1">
    <property type="nucleotide sequence ID" value="NZ_PVZS01000006.1"/>
</dbReference>
<evidence type="ECO:0000256" key="4">
    <source>
        <dbReference type="SAM" id="MobiDB-lite"/>
    </source>
</evidence>
<dbReference type="AlphaFoldDB" id="A0A2T1HW03"/>
<dbReference type="Proteomes" id="UP000239772">
    <property type="component" value="Unassembled WGS sequence"/>
</dbReference>
<evidence type="ECO:0000313" key="7">
    <source>
        <dbReference type="Proteomes" id="UP000239772"/>
    </source>
</evidence>
<dbReference type="EMBL" id="PVZS01000006">
    <property type="protein sequence ID" value="PSC05798.1"/>
    <property type="molecule type" value="Genomic_DNA"/>
</dbReference>
<gene>
    <name evidence="6" type="ORF">SLNSH_07425</name>
</gene>
<dbReference type="Gene3D" id="3.90.550.10">
    <property type="entry name" value="Spore Coat Polysaccharide Biosynthesis Protein SpsA, Chain A"/>
    <property type="match status" value="1"/>
</dbReference>
<keyword evidence="2" id="KW-0328">Glycosyltransferase</keyword>
<evidence type="ECO:0000256" key="1">
    <source>
        <dbReference type="ARBA" id="ARBA00006739"/>
    </source>
</evidence>